<feature type="transmembrane region" description="Helical" evidence="5">
    <location>
        <begin position="172"/>
        <end position="193"/>
    </location>
</feature>
<dbReference type="Proteomes" id="UP000290693">
    <property type="component" value="Segment"/>
</dbReference>
<dbReference type="Pfam" id="PF04932">
    <property type="entry name" value="Wzy_C"/>
    <property type="match status" value="1"/>
</dbReference>
<evidence type="ECO:0000313" key="7">
    <source>
        <dbReference type="EMBL" id="QAY16083.1"/>
    </source>
</evidence>
<keyword evidence="2 5" id="KW-0812">Transmembrane</keyword>
<feature type="domain" description="O-antigen ligase-related" evidence="6">
    <location>
        <begin position="243"/>
        <end position="388"/>
    </location>
</feature>
<dbReference type="GO" id="GO:0016020">
    <property type="term" value="C:membrane"/>
    <property type="evidence" value="ECO:0007669"/>
    <property type="project" value="UniProtKB-SubCell"/>
</dbReference>
<feature type="transmembrane region" description="Helical" evidence="5">
    <location>
        <begin position="83"/>
        <end position="102"/>
    </location>
</feature>
<dbReference type="KEGG" id="vg:80034310"/>
<feature type="transmembrane region" description="Helical" evidence="5">
    <location>
        <begin position="280"/>
        <end position="302"/>
    </location>
</feature>
<evidence type="ECO:0000256" key="5">
    <source>
        <dbReference type="SAM" id="Phobius"/>
    </source>
</evidence>
<feature type="transmembrane region" description="Helical" evidence="5">
    <location>
        <begin position="16"/>
        <end position="43"/>
    </location>
</feature>
<keyword evidence="8" id="KW-1185">Reference proteome</keyword>
<dbReference type="RefSeq" id="YP_010761196.1">
    <property type="nucleotide sequence ID" value="NC_073593.1"/>
</dbReference>
<evidence type="ECO:0000256" key="3">
    <source>
        <dbReference type="ARBA" id="ARBA00022989"/>
    </source>
</evidence>
<feature type="transmembrane region" description="Helical" evidence="5">
    <location>
        <begin position="377"/>
        <end position="397"/>
    </location>
</feature>
<organism evidence="7 8">
    <name type="scientific">Arthrobacter phage Elesar</name>
    <dbReference type="NCBI Taxonomy" id="2510522"/>
    <lineage>
        <taxon>Viruses</taxon>
        <taxon>Duplodnaviria</taxon>
        <taxon>Heunggongvirae</taxon>
        <taxon>Uroviricota</taxon>
        <taxon>Caudoviricetes</taxon>
        <taxon>Daemsvirinae</taxon>
        <taxon>Elesarvirus</taxon>
        <taxon>Elesarvirus elesar</taxon>
    </lineage>
</organism>
<feature type="transmembrane region" description="Helical" evidence="5">
    <location>
        <begin position="114"/>
        <end position="136"/>
    </location>
</feature>
<proteinExistence type="predicted"/>
<feature type="transmembrane region" description="Helical" evidence="5">
    <location>
        <begin position="235"/>
        <end position="268"/>
    </location>
</feature>
<evidence type="ECO:0000259" key="6">
    <source>
        <dbReference type="Pfam" id="PF04932"/>
    </source>
</evidence>
<reference evidence="7 8" key="1">
    <citation type="submission" date="2019-01" db="EMBL/GenBank/DDBJ databases">
        <authorList>
            <person name="Adair T.L."/>
            <person name="Lucas L.G."/>
            <person name="Young A.M."/>
            <person name="Antrich S.C."/>
            <person name="Baird A.G."/>
            <person name="Dunn E.L."/>
            <person name="Fernandes B.I."/>
            <person name="Fraley E.G."/>
            <person name="Ghanem A.X."/>
            <person name="Gilbert M.G."/>
            <person name="Morris T.B."/>
            <person name="Nortch B.D."/>
            <person name="Overcash M.E."/>
            <person name="Pavleszek K.E."/>
            <person name="Pellegrini L.I.O."/>
            <person name="Pham L.T."/>
            <person name="Rule L.S."/>
            <person name="Schultz E.M."/>
            <person name="Smith J."/>
            <person name="Thong B.J."/>
            <person name="Turner H.A."/>
            <person name="Walker G."/>
            <person name="Whitaker Z.J."/>
            <person name="Wilsey R.N."/>
            <person name="Yanney R.L."/>
            <person name="Klyczek K."/>
            <person name="Garlena R.A."/>
            <person name="Russell D.A."/>
            <person name="Pope W.H."/>
            <person name="Jacobs-Sera D."/>
            <person name="Hatfull G.F."/>
        </authorList>
    </citation>
    <scope>NUCLEOTIDE SEQUENCE [LARGE SCALE GENOMIC DNA]</scope>
</reference>
<keyword evidence="4 5" id="KW-0472">Membrane</keyword>
<dbReference type="EMBL" id="MK392368">
    <property type="protein sequence ID" value="QAY16083.1"/>
    <property type="molecule type" value="Genomic_DNA"/>
</dbReference>
<evidence type="ECO:0000313" key="8">
    <source>
        <dbReference type="Proteomes" id="UP000290693"/>
    </source>
</evidence>
<sequence length="504" mass="53650">MTSGGKLFDSAWRYDFGWYAATLGVVAAVVLAAIFAPIMLLAIPAAVVAYGLWKLAWFRLLFFVFGAFFVFQSGDGLSIQKLGYMGGAAFASVVALYNLHKAEHAEWRRKVRPALWGAALLAGWIVIPTLIQSVGFKGVPIEMWARDALTYLLISAGVVIGADAGRLVTARFARLTTVAVGLLAAAAFAVTWINRRGFGQVEDDSQGFILGSMVAITLPLALCLVFGLGQRGVKFWWLIPAPLMLTAVLVTGTRTGFVLSLVLLGIVGAVRKCRVRLSKALFGVVVGAGAIAAALPIAGAWLSSEQFVQQRIDLMLRTIQLGFAQDNSGLIRERARQYCMEIFAANPLMGQGLGIYFPNPNPNSAPANFTLDTFAVYPAKFGIIGTAVVVAALLMMFSTFMRKQDGGWLLESTAVRGSFVVCIALLPFGAPTEDKGFALNIALAAALVCAAARERSGPLQAEGVQHGPGELGVTSRGRVNGVAHHSPRVGGRVASPAVLHINQR</sequence>
<dbReference type="GeneID" id="80034310"/>
<gene>
    <name evidence="7" type="primary">31</name>
    <name evidence="7" type="ORF">SEA_ELESAR_31</name>
</gene>
<evidence type="ECO:0000256" key="2">
    <source>
        <dbReference type="ARBA" id="ARBA00022692"/>
    </source>
</evidence>
<evidence type="ECO:0000256" key="4">
    <source>
        <dbReference type="ARBA" id="ARBA00023136"/>
    </source>
</evidence>
<comment type="subcellular location">
    <subcellularLocation>
        <location evidence="1">Membrane</location>
        <topology evidence="1">Multi-pass membrane protein</topology>
    </subcellularLocation>
</comment>
<dbReference type="InterPro" id="IPR007016">
    <property type="entry name" value="O-antigen_ligase-rel_domated"/>
</dbReference>
<accession>A0A411CQT8</accession>
<feature type="transmembrane region" description="Helical" evidence="5">
    <location>
        <begin position="55"/>
        <end position="71"/>
    </location>
</feature>
<feature type="transmembrane region" description="Helical" evidence="5">
    <location>
        <begin position="205"/>
        <end position="228"/>
    </location>
</feature>
<protein>
    <submittedName>
        <fullName evidence="7">Membrane protein</fullName>
    </submittedName>
</protein>
<evidence type="ECO:0000256" key="1">
    <source>
        <dbReference type="ARBA" id="ARBA00004141"/>
    </source>
</evidence>
<keyword evidence="3 5" id="KW-1133">Transmembrane helix</keyword>
<name>A0A411CQT8_9CAUD</name>